<feature type="region of interest" description="Disordered" evidence="1">
    <location>
        <begin position="65"/>
        <end position="123"/>
    </location>
</feature>
<feature type="compositionally biased region" description="Basic and acidic residues" evidence="1">
    <location>
        <begin position="72"/>
        <end position="87"/>
    </location>
</feature>
<accession>W7T2S5</accession>
<dbReference type="EMBL" id="AZIL01002691">
    <property type="protein sequence ID" value="EWM21032.1"/>
    <property type="molecule type" value="Genomic_DNA"/>
</dbReference>
<feature type="non-terminal residue" evidence="2">
    <location>
        <position position="1"/>
    </location>
</feature>
<reference evidence="2 3" key="1">
    <citation type="journal article" date="2014" name="Mol. Plant">
        <title>Chromosome Scale Genome Assembly and Transcriptome Profiling of Nannochloropsis gaditana in Nitrogen Depletion.</title>
        <authorList>
            <person name="Corteggiani Carpinelli E."/>
            <person name="Telatin A."/>
            <person name="Vitulo N."/>
            <person name="Forcato C."/>
            <person name="D'Angelo M."/>
            <person name="Schiavon R."/>
            <person name="Vezzi A."/>
            <person name="Giacometti G.M."/>
            <person name="Morosinotto T."/>
            <person name="Valle G."/>
        </authorList>
    </citation>
    <scope>NUCLEOTIDE SEQUENCE [LARGE SCALE GENOMIC DNA]</scope>
    <source>
        <strain evidence="2 3">B-31</strain>
    </source>
</reference>
<feature type="region of interest" description="Disordered" evidence="1">
    <location>
        <begin position="141"/>
        <end position="160"/>
    </location>
</feature>
<evidence type="ECO:0000256" key="1">
    <source>
        <dbReference type="SAM" id="MobiDB-lite"/>
    </source>
</evidence>
<organism evidence="2 3">
    <name type="scientific">Nannochloropsis gaditana</name>
    <dbReference type="NCBI Taxonomy" id="72520"/>
    <lineage>
        <taxon>Eukaryota</taxon>
        <taxon>Sar</taxon>
        <taxon>Stramenopiles</taxon>
        <taxon>Ochrophyta</taxon>
        <taxon>Eustigmatophyceae</taxon>
        <taxon>Eustigmatales</taxon>
        <taxon>Monodopsidaceae</taxon>
        <taxon>Nannochloropsis</taxon>
    </lineage>
</organism>
<name>W7T2S5_9STRA</name>
<evidence type="ECO:0000313" key="3">
    <source>
        <dbReference type="Proteomes" id="UP000019335"/>
    </source>
</evidence>
<dbReference type="Proteomes" id="UP000019335">
    <property type="component" value="Unassembled WGS sequence"/>
</dbReference>
<sequence>PLPALLPTRASGTGLTAPCFPALASSSIETLRHPAIPPPALLLPLRFRPLPLHHPSLLLDRLGPLGRGQGVEGRRMGERGGRQEREGVSAGPGALPRGGGGPSRGRGDRGRGERGVGVRGGRGKAGWKGWFMRQVEGVKEGKEGLGRRGGRRKGERRDADPPYFTLCGDWQVLPTISLQTGSLYVECQSLCRMTICV</sequence>
<feature type="compositionally biased region" description="Basic and acidic residues" evidence="1">
    <location>
        <begin position="105"/>
        <end position="116"/>
    </location>
</feature>
<protein>
    <submittedName>
        <fullName evidence="2">Uncharacterized protein</fullName>
    </submittedName>
</protein>
<proteinExistence type="predicted"/>
<gene>
    <name evidence="2" type="ORF">Naga_101771g1</name>
</gene>
<comment type="caution">
    <text evidence="2">The sequence shown here is derived from an EMBL/GenBank/DDBJ whole genome shotgun (WGS) entry which is preliminary data.</text>
</comment>
<evidence type="ECO:0000313" key="2">
    <source>
        <dbReference type="EMBL" id="EWM21032.1"/>
    </source>
</evidence>
<keyword evidence="3" id="KW-1185">Reference proteome</keyword>
<dbReference type="AlphaFoldDB" id="W7T2S5"/>